<dbReference type="SMART" id="SM00389">
    <property type="entry name" value="HOX"/>
    <property type="match status" value="1"/>
</dbReference>
<dbReference type="FunFam" id="1.10.10.60:FF:000769">
    <property type="match status" value="1"/>
</dbReference>
<dbReference type="GO" id="GO:0000981">
    <property type="term" value="F:DNA-binding transcription factor activity, RNA polymerase II-specific"/>
    <property type="evidence" value="ECO:0007669"/>
    <property type="project" value="InterPro"/>
</dbReference>
<gene>
    <name evidence="9" type="ORF">FME351_LOCUS24475</name>
    <name evidence="10" type="ORF">TSG867_LOCUS2398</name>
</gene>
<reference evidence="10" key="1">
    <citation type="submission" date="2021-02" db="EMBL/GenBank/DDBJ databases">
        <authorList>
            <person name="Nowell W R."/>
        </authorList>
    </citation>
    <scope>NUCLEOTIDE SEQUENCE</scope>
</reference>
<comment type="caution">
    <text evidence="10">The sequence shown here is derived from an EMBL/GenBank/DDBJ whole genome shotgun (WGS) entry which is preliminary data.</text>
</comment>
<accession>A0A820E291</accession>
<dbReference type="InterPro" id="IPR001356">
    <property type="entry name" value="HD"/>
</dbReference>
<feature type="DNA-binding region" description="Homeobox" evidence="5">
    <location>
        <begin position="293"/>
        <end position="352"/>
    </location>
</feature>
<dbReference type="EMBL" id="CAJOBQ010000063">
    <property type="protein sequence ID" value="CAF4239758.1"/>
    <property type="molecule type" value="Genomic_DNA"/>
</dbReference>
<evidence type="ECO:0000256" key="5">
    <source>
        <dbReference type="PROSITE-ProRule" id="PRU00108"/>
    </source>
</evidence>
<keyword evidence="1 5" id="KW-0238">DNA-binding</keyword>
<dbReference type="SUPFAM" id="SSF46689">
    <property type="entry name" value="Homeodomain-like"/>
    <property type="match status" value="1"/>
</dbReference>
<evidence type="ECO:0000313" key="9">
    <source>
        <dbReference type="EMBL" id="CAF3650611.1"/>
    </source>
</evidence>
<dbReference type="PANTHER" id="PTHR24331:SF0">
    <property type="entry name" value="DBX"/>
    <property type="match status" value="1"/>
</dbReference>
<feature type="compositionally biased region" description="Low complexity" evidence="7">
    <location>
        <begin position="362"/>
        <end position="404"/>
    </location>
</feature>
<dbReference type="GO" id="GO:0005634">
    <property type="term" value="C:nucleus"/>
    <property type="evidence" value="ECO:0007669"/>
    <property type="project" value="UniProtKB-SubCell"/>
</dbReference>
<feature type="domain" description="Homeobox" evidence="8">
    <location>
        <begin position="291"/>
        <end position="351"/>
    </location>
</feature>
<dbReference type="GO" id="GO:0003677">
    <property type="term" value="F:DNA binding"/>
    <property type="evidence" value="ECO:0007669"/>
    <property type="project" value="UniProtKB-UniRule"/>
</dbReference>
<dbReference type="EMBL" id="CAJNYU010003219">
    <property type="protein sequence ID" value="CAF3650611.1"/>
    <property type="molecule type" value="Genomic_DNA"/>
</dbReference>
<organism evidence="10 11">
    <name type="scientific">Rotaria socialis</name>
    <dbReference type="NCBI Taxonomy" id="392032"/>
    <lineage>
        <taxon>Eukaryota</taxon>
        <taxon>Metazoa</taxon>
        <taxon>Spiralia</taxon>
        <taxon>Gnathifera</taxon>
        <taxon>Rotifera</taxon>
        <taxon>Eurotatoria</taxon>
        <taxon>Bdelloidea</taxon>
        <taxon>Philodinida</taxon>
        <taxon>Philodinidae</taxon>
        <taxon>Rotaria</taxon>
    </lineage>
</organism>
<dbReference type="InterPro" id="IPR020479">
    <property type="entry name" value="HD_metazoa"/>
</dbReference>
<feature type="region of interest" description="Disordered" evidence="7">
    <location>
        <begin position="241"/>
        <end position="262"/>
    </location>
</feature>
<evidence type="ECO:0000256" key="1">
    <source>
        <dbReference type="ARBA" id="ARBA00023125"/>
    </source>
</evidence>
<comment type="subcellular location">
    <subcellularLocation>
        <location evidence="5 6">Nucleus</location>
    </subcellularLocation>
</comment>
<dbReference type="Proteomes" id="UP000663862">
    <property type="component" value="Unassembled WGS sequence"/>
</dbReference>
<dbReference type="PRINTS" id="PR00024">
    <property type="entry name" value="HOMEOBOX"/>
</dbReference>
<dbReference type="CDD" id="cd00086">
    <property type="entry name" value="homeodomain"/>
    <property type="match status" value="1"/>
</dbReference>
<evidence type="ECO:0000256" key="7">
    <source>
        <dbReference type="SAM" id="MobiDB-lite"/>
    </source>
</evidence>
<evidence type="ECO:0000256" key="4">
    <source>
        <dbReference type="ARBA" id="ARBA00038504"/>
    </source>
</evidence>
<feature type="region of interest" description="Disordered" evidence="7">
    <location>
        <begin position="358"/>
        <end position="407"/>
    </location>
</feature>
<dbReference type="Gene3D" id="1.10.10.60">
    <property type="entry name" value="Homeodomain-like"/>
    <property type="match status" value="1"/>
</dbReference>
<protein>
    <recommendedName>
        <fullName evidence="8">Homeobox domain-containing protein</fullName>
    </recommendedName>
</protein>
<dbReference type="InterPro" id="IPR051662">
    <property type="entry name" value="H2.0_Homeobox_NeuralPatt"/>
</dbReference>
<feature type="compositionally biased region" description="Low complexity" evidence="7">
    <location>
        <begin position="172"/>
        <end position="181"/>
    </location>
</feature>
<dbReference type="AlphaFoldDB" id="A0A820E291"/>
<evidence type="ECO:0000256" key="3">
    <source>
        <dbReference type="ARBA" id="ARBA00023242"/>
    </source>
</evidence>
<evidence type="ECO:0000256" key="2">
    <source>
        <dbReference type="ARBA" id="ARBA00023155"/>
    </source>
</evidence>
<evidence type="ECO:0000259" key="8">
    <source>
        <dbReference type="PROSITE" id="PS50071"/>
    </source>
</evidence>
<proteinExistence type="inferred from homology"/>
<evidence type="ECO:0000313" key="10">
    <source>
        <dbReference type="EMBL" id="CAF4239758.1"/>
    </source>
</evidence>
<dbReference type="PROSITE" id="PS50071">
    <property type="entry name" value="HOMEOBOX_2"/>
    <property type="match status" value="1"/>
</dbReference>
<feature type="region of interest" description="Disordered" evidence="7">
    <location>
        <begin position="98"/>
        <end position="141"/>
    </location>
</feature>
<sequence>MMIDAACRQSSYLLPLLTNTGSSNNNKMKRNTVNDNEDKLTFTSAIGMRIIDHTKLLPPRKKLKFGVDAILGTNSDNESSFDVGNDSDDDLRHKIRTHAESPISSSSSVSSSEPCMAKSPFKSPFRTHLSSSSPSSDQHALPSTALLSHPMYGSSSSYSPFNCLSSNNNQNNINSNSITGSSRDHCNEQQQQQQQHQNLLHDRLLFQMAASNRQQHLSFDGHPPPPNGLWRPNLRPFIGNQPGSYFGSNGSSSLNSSTPSLLSGTAPPNGLYIPPPPSSIFWPLGLRSKPRRGMLRRAVFSDQQRKGLEVAFLKQKYISKPERKKLAQRLGLKDSQVKIWFQNRRMKWRNTKERELLTSSSNNNNNNNNNNNTNTNNNNKNNNNNNNNNNFTDGTESTSSTKNSTNHDKNELCTLSNDCCDCQQQQNEDTITFHPTLIVNNDETNSSDVDVNDDARK</sequence>
<dbReference type="Pfam" id="PF00046">
    <property type="entry name" value="Homeodomain"/>
    <property type="match status" value="1"/>
</dbReference>
<comment type="similarity">
    <text evidence="4">Belongs to the H2.0 homeobox family.</text>
</comment>
<dbReference type="PRINTS" id="PR00031">
    <property type="entry name" value="HTHREPRESSR"/>
</dbReference>
<evidence type="ECO:0000256" key="6">
    <source>
        <dbReference type="RuleBase" id="RU000682"/>
    </source>
</evidence>
<feature type="region of interest" description="Disordered" evidence="7">
    <location>
        <begin position="172"/>
        <end position="197"/>
    </location>
</feature>
<dbReference type="Proteomes" id="UP000663869">
    <property type="component" value="Unassembled WGS sequence"/>
</dbReference>
<feature type="compositionally biased region" description="Low complexity" evidence="7">
    <location>
        <begin position="247"/>
        <end position="262"/>
    </location>
</feature>
<name>A0A820E291_9BILA</name>
<dbReference type="InterPro" id="IPR017970">
    <property type="entry name" value="Homeobox_CS"/>
</dbReference>
<dbReference type="InterPro" id="IPR009057">
    <property type="entry name" value="Homeodomain-like_sf"/>
</dbReference>
<keyword evidence="2 5" id="KW-0371">Homeobox</keyword>
<dbReference type="InterPro" id="IPR000047">
    <property type="entry name" value="HTH_motif"/>
</dbReference>
<dbReference type="PANTHER" id="PTHR24331">
    <property type="entry name" value="DBX"/>
    <property type="match status" value="1"/>
</dbReference>
<keyword evidence="3 5" id="KW-0539">Nucleus</keyword>
<evidence type="ECO:0000313" key="11">
    <source>
        <dbReference type="Proteomes" id="UP000663862"/>
    </source>
</evidence>
<feature type="compositionally biased region" description="Low complexity" evidence="7">
    <location>
        <begin position="101"/>
        <end position="112"/>
    </location>
</feature>
<dbReference type="PROSITE" id="PS00027">
    <property type="entry name" value="HOMEOBOX_1"/>
    <property type="match status" value="1"/>
</dbReference>